<dbReference type="InterPro" id="IPR016786">
    <property type="entry name" value="YdeI_bac"/>
</dbReference>
<organism evidence="2 3">
    <name type="scientific">Zhouia spongiae</name>
    <dbReference type="NCBI Taxonomy" id="2202721"/>
    <lineage>
        <taxon>Bacteria</taxon>
        <taxon>Pseudomonadati</taxon>
        <taxon>Bacteroidota</taxon>
        <taxon>Flavobacteriia</taxon>
        <taxon>Flavobacteriales</taxon>
        <taxon>Flavobacteriaceae</taxon>
        <taxon>Zhouia</taxon>
    </lineage>
</organism>
<evidence type="ECO:0000313" key="3">
    <source>
        <dbReference type="Proteomes" id="UP000829476"/>
    </source>
</evidence>
<dbReference type="RefSeq" id="WP_242937276.1">
    <property type="nucleotide sequence ID" value="NZ_CP094326.1"/>
</dbReference>
<dbReference type="EMBL" id="CP094326">
    <property type="protein sequence ID" value="UNY98870.1"/>
    <property type="molecule type" value="Genomic_DNA"/>
</dbReference>
<feature type="domain" description="YdhG-like" evidence="1">
    <location>
        <begin position="16"/>
        <end position="112"/>
    </location>
</feature>
<sequence length="196" mass="22475">MAVFSVDEYISKHPEWNKELVLLRKLMLNTEMEETIKWGAPTYTVNNKNVIGLGAFKSYVGIWFFNGALLKDTGNKLINAQEGKTVAMRQWRFTTINEIDRKLVSSYISEAVQNQKDGKTITPPKTEKPGFPSELTDALSNDSSLKKAFGELTSYKQKEYAEYLLEAKRENTKLKRLEKIIPMIKKGIGLNDKYRK</sequence>
<dbReference type="InterPro" id="IPR014922">
    <property type="entry name" value="YdhG-like"/>
</dbReference>
<reference evidence="2 3" key="1">
    <citation type="journal article" date="2018" name="Int. J. Syst. Evol. Microbiol.">
        <title>Zhouia spongiae sp. nov., isolated from a marine sponge.</title>
        <authorList>
            <person name="Zhuang L."/>
            <person name="Lin B."/>
            <person name="Qin F."/>
            <person name="Luo L."/>
        </authorList>
    </citation>
    <scope>NUCLEOTIDE SEQUENCE [LARGE SCALE GENOMIC DNA]</scope>
    <source>
        <strain evidence="2 3">HN-Y44</strain>
    </source>
</reference>
<keyword evidence="3" id="KW-1185">Reference proteome</keyword>
<dbReference type="Pfam" id="PF13376">
    <property type="entry name" value="OmdA"/>
    <property type="match status" value="1"/>
</dbReference>
<dbReference type="Gene3D" id="3.90.1150.200">
    <property type="match status" value="1"/>
</dbReference>
<proteinExistence type="predicted"/>
<dbReference type="Proteomes" id="UP000829476">
    <property type="component" value="Chromosome"/>
</dbReference>
<accession>A0ABY3YM47</accession>
<dbReference type="PIRSF" id="PIRSF021308">
    <property type="entry name" value="UCP021308"/>
    <property type="match status" value="1"/>
</dbReference>
<protein>
    <submittedName>
        <fullName evidence="2">DUF1801 domain-containing protein</fullName>
    </submittedName>
</protein>
<gene>
    <name evidence="2" type="ORF">MQE36_00605</name>
</gene>
<name>A0ABY3YM47_9FLAO</name>
<evidence type="ECO:0000313" key="2">
    <source>
        <dbReference type="EMBL" id="UNY98870.1"/>
    </source>
</evidence>
<evidence type="ECO:0000259" key="1">
    <source>
        <dbReference type="Pfam" id="PF08818"/>
    </source>
</evidence>
<dbReference type="SUPFAM" id="SSF159888">
    <property type="entry name" value="YdhG-like"/>
    <property type="match status" value="1"/>
</dbReference>
<dbReference type="Pfam" id="PF08818">
    <property type="entry name" value="DUF1801"/>
    <property type="match status" value="1"/>
</dbReference>